<dbReference type="InterPro" id="IPR017592">
    <property type="entry name" value="Pilus_assmbl_Flp-typ_CpaB"/>
</dbReference>
<organism evidence="2 3">
    <name type="scientific">Cytobacillus spartinae</name>
    <dbReference type="NCBI Taxonomy" id="3299023"/>
    <lineage>
        <taxon>Bacteria</taxon>
        <taxon>Bacillati</taxon>
        <taxon>Bacillota</taxon>
        <taxon>Bacilli</taxon>
        <taxon>Bacillales</taxon>
        <taxon>Bacillaceae</taxon>
        <taxon>Cytobacillus</taxon>
    </lineage>
</organism>
<dbReference type="NCBIfam" id="TIGR03177">
    <property type="entry name" value="pilus_cpaB"/>
    <property type="match status" value="1"/>
</dbReference>
<name>A0ABW6KAP0_9BACI</name>
<evidence type="ECO:0000313" key="1">
    <source>
        <dbReference type="EMBL" id="MFE8700954.1"/>
    </source>
</evidence>
<reference evidence="2 3" key="1">
    <citation type="submission" date="2024-08" db="EMBL/GenBank/DDBJ databases">
        <title>Two novel Cytobacillus novel species.</title>
        <authorList>
            <person name="Liu G."/>
        </authorList>
    </citation>
    <scope>NUCLEOTIDE SEQUENCE [LARGE SCALE GENOMIC DNA]</scope>
    <source>
        <strain evidence="2 3">FJAT-54145</strain>
    </source>
</reference>
<accession>A0ABW6KAP0</accession>
<dbReference type="Proteomes" id="UP001601059">
    <property type="component" value="Unassembled WGS sequence"/>
</dbReference>
<dbReference type="CDD" id="cd11614">
    <property type="entry name" value="SAF_CpaB_FlgA_like"/>
    <property type="match status" value="1"/>
</dbReference>
<dbReference type="EMBL" id="JBIACK010000004">
    <property type="protein sequence ID" value="MFE8701293.1"/>
    <property type="molecule type" value="Genomic_DNA"/>
</dbReference>
<evidence type="ECO:0000313" key="2">
    <source>
        <dbReference type="EMBL" id="MFE8701293.1"/>
    </source>
</evidence>
<comment type="caution">
    <text evidence="2">The sequence shown here is derived from an EMBL/GenBank/DDBJ whole genome shotgun (WGS) entry which is preliminary data.</text>
</comment>
<protein>
    <submittedName>
        <fullName evidence="2">Flp pilus assembly protein CpaB</fullName>
    </submittedName>
</protein>
<dbReference type="RefSeq" id="WP_389360646.1">
    <property type="nucleotide sequence ID" value="NZ_JBIACK010000004.1"/>
</dbReference>
<gene>
    <name evidence="2" type="primary">cpaB</name>
    <name evidence="1" type="ORF">ACFYKX_10030</name>
    <name evidence="2" type="ORF">ACFYKX_11865</name>
</gene>
<dbReference type="EMBL" id="JBIACK010000004">
    <property type="protein sequence ID" value="MFE8700954.1"/>
    <property type="molecule type" value="Genomic_DNA"/>
</dbReference>
<keyword evidence="3" id="KW-1185">Reference proteome</keyword>
<evidence type="ECO:0000313" key="3">
    <source>
        <dbReference type="Proteomes" id="UP001601059"/>
    </source>
</evidence>
<sequence length="251" mass="26698">MNKKKSSLLTLPMLLVLALGVVVATSVYGLLKSTTVDIMVAKQDIEARTKVDPSLFITKSVNEDHLPTGAILATEKDKLQDKVTNSKIIAGVPMVEAQFYGKAEKSVLTSVVSDNNVVITVQADQITGVSNDLSDVDRVNVYATVETDAIGVATALIEQNAPVRAVAKDEKGMLQGVSIEVEPDVASELAFAVQSGALHLAVVPREYQDITSKGVTGLGFVRKWIDTADIPVVDPNTPVTANSNTEQQAPK</sequence>
<proteinExistence type="predicted"/>